<organism evidence="8 9">
    <name type="scientific">Caulobacter zeae</name>
    <dbReference type="NCBI Taxonomy" id="2055137"/>
    <lineage>
        <taxon>Bacteria</taxon>
        <taxon>Pseudomonadati</taxon>
        <taxon>Pseudomonadota</taxon>
        <taxon>Alphaproteobacteria</taxon>
        <taxon>Caulobacterales</taxon>
        <taxon>Caulobacteraceae</taxon>
        <taxon>Caulobacter</taxon>
    </lineage>
</organism>
<protein>
    <recommendedName>
        <fullName evidence="2">Toxin CcdB</fullName>
    </recommendedName>
    <alternativeName>
        <fullName evidence="7">Cytotoxic protein CcdB</fullName>
    </alternativeName>
    <alternativeName>
        <fullName evidence="6">Protein LetD</fullName>
    </alternativeName>
</protein>
<dbReference type="InterPro" id="IPR002712">
    <property type="entry name" value="CcdB"/>
</dbReference>
<dbReference type="EMBL" id="PJRS01000017">
    <property type="protein sequence ID" value="PLR26772.1"/>
    <property type="molecule type" value="Genomic_DNA"/>
</dbReference>
<evidence type="ECO:0000256" key="3">
    <source>
        <dbReference type="ARBA" id="ARBA00022491"/>
    </source>
</evidence>
<comment type="similarity">
    <text evidence="1">Belongs to the CcdB toxin family.</text>
</comment>
<dbReference type="RefSeq" id="WP_101717554.1">
    <property type="nucleotide sequence ID" value="NZ_PJRS01000017.1"/>
</dbReference>
<keyword evidence="9" id="KW-1185">Reference proteome</keyword>
<evidence type="ECO:0000313" key="9">
    <source>
        <dbReference type="Proteomes" id="UP000234479"/>
    </source>
</evidence>
<dbReference type="Pfam" id="PF01845">
    <property type="entry name" value="CcdB"/>
    <property type="match status" value="1"/>
</dbReference>
<gene>
    <name evidence="8" type="ORF">SGCZBJ_08375</name>
</gene>
<evidence type="ECO:0000256" key="7">
    <source>
        <dbReference type="ARBA" id="ARBA00033135"/>
    </source>
</evidence>
<dbReference type="AlphaFoldDB" id="A0A2N5DL26"/>
<evidence type="ECO:0000256" key="6">
    <source>
        <dbReference type="ARBA" id="ARBA00029628"/>
    </source>
</evidence>
<proteinExistence type="inferred from homology"/>
<sequence length="102" mass="11257">MRQFDAYRNPAPAARHVAPFLVVLSSHHLHGLTEVVVAPAVNDAQSIVAELEVPVVIEDQPLTLVISELFSIDARQLRQRISSLAAHEDAIRRALDRLVTGF</sequence>
<comment type="caution">
    <text evidence="8">The sequence shown here is derived from an EMBL/GenBank/DDBJ whole genome shotgun (WGS) entry which is preliminary data.</text>
</comment>
<name>A0A2N5DL26_9CAUL</name>
<accession>A0A2N5DL26</accession>
<keyword evidence="4" id="KW-0805">Transcription regulation</keyword>
<dbReference type="GO" id="GO:0006276">
    <property type="term" value="P:plasmid maintenance"/>
    <property type="evidence" value="ECO:0007669"/>
    <property type="project" value="InterPro"/>
</dbReference>
<evidence type="ECO:0000256" key="1">
    <source>
        <dbReference type="ARBA" id="ARBA00005230"/>
    </source>
</evidence>
<dbReference type="InterPro" id="IPR011067">
    <property type="entry name" value="Plasmid_toxin/cell-grow_inhib"/>
</dbReference>
<dbReference type="Proteomes" id="UP000234479">
    <property type="component" value="Unassembled WGS sequence"/>
</dbReference>
<evidence type="ECO:0000256" key="5">
    <source>
        <dbReference type="ARBA" id="ARBA00023163"/>
    </source>
</evidence>
<keyword evidence="3" id="KW-0678">Repressor</keyword>
<reference evidence="8 9" key="1">
    <citation type="submission" date="2017-12" db="EMBL/GenBank/DDBJ databases">
        <title>The genome sequence of Caulobacter sp. 410.</title>
        <authorList>
            <person name="Gao J."/>
            <person name="Mao X."/>
            <person name="Sun J."/>
        </authorList>
    </citation>
    <scope>NUCLEOTIDE SEQUENCE [LARGE SCALE GENOMIC DNA]</scope>
    <source>
        <strain evidence="8 9">410</strain>
    </source>
</reference>
<evidence type="ECO:0000256" key="2">
    <source>
        <dbReference type="ARBA" id="ARBA00015075"/>
    </source>
</evidence>
<dbReference type="Gene3D" id="2.30.30.110">
    <property type="match status" value="1"/>
</dbReference>
<dbReference type="SUPFAM" id="SSF50118">
    <property type="entry name" value="Cell growth inhibitor/plasmid maintenance toxic component"/>
    <property type="match status" value="1"/>
</dbReference>
<evidence type="ECO:0000256" key="4">
    <source>
        <dbReference type="ARBA" id="ARBA00023015"/>
    </source>
</evidence>
<dbReference type="GO" id="GO:0008657">
    <property type="term" value="F:DNA topoisomerase type II (double strand cut, ATP-hydrolyzing) inhibitor activity"/>
    <property type="evidence" value="ECO:0007669"/>
    <property type="project" value="InterPro"/>
</dbReference>
<evidence type="ECO:0000313" key="8">
    <source>
        <dbReference type="EMBL" id="PLR26772.1"/>
    </source>
</evidence>
<keyword evidence="5" id="KW-0804">Transcription</keyword>
<dbReference type="OrthoDB" id="9813510at2"/>